<feature type="compositionally biased region" description="Low complexity" evidence="1">
    <location>
        <begin position="744"/>
        <end position="764"/>
    </location>
</feature>
<sequence length="1097" mass="121183">MLGHKTPKDITAVTLDRAQGGQVHRIDRGRQAHVSSSLERHRQRTVPAAYGTSGQASVDEDLTRESSRAVTPLSGTTSGPAIIQGTQSTLYTKCLFLVTSLKTGSLKEHVQKTNHRRLKTPDNQEKATTNVTSRANVDFPRTRREVEIQEINSQRNYKSAIDFNVIDMNDKPSTSCIFHLPLISENHENSPVYNAKERDNGESLVASSKVIDLGKGLHNVDIKTEEAQRNRLYHGFQIISSNSTSKLDPDQNAQLHDQTWSRSVAEQKQKHRQKQNEGTFSRVIGEGNKEVEQTDKVYKRKLECFENESGSVGTECFLPPPVAPVSSFSPTIPPLLPLAWAEHSRGKTENNGELSHFSGETASCSRGDSSSSRSSGCSSSRSYSGGGSGGASSLGGGGCINKDATYCFGCGRNAVLVLESIRDRSRRSRSYCYSSCDIDNDNLTIPPLPSAARFSDYSLTNNYSDEQEDYNIYSNFQEINSTPVSGDQCESVTCENKIEHNYNSCVDFYHVRDPYDLYSHVNSCNIYSGDETVVKPHSINHHARVPNLQLSPGVKHAARQVEPRCDANFRENPFTELSNDRNTNRLEEGSDRAPSGHFHGLDALCGTSDKSFCKDDELDEDKKFVFGCANEVFNVCKNNNKKNNDDLIGRSILNASDCFSQSELSNRLDISLCTSPWEENERDENQNRQTLRDYDRDTIDKDNCRRSRPSRSCSSCSIYTQSDNEITSSPWQQSSRCNPVQSLQQQQQQRSGTPTPLVTTSTSSEDSGCSQSHDNQTGDTLLSCDAKLPLLLRCTAGITAFPCERFQSDGIDTSVGQALLVNSVGEVVDLAAETFITPTEGNVSLGGNYEKACHTSVTVDSNFTDEIDNLVTVDLSTADGKSSKCFVRVRRASLEEKSIVQKRCFKADTDSLYLSKTIDGKIQCNSLSPLPEKGYHQSVLWISKTTSSRSIGLADPDKQESYLVLWGDNEKLDELDLHLSANHLTDLTTNSLDVRTSTPTLPPSCSDLPPPSISEDTPQLPNCQTLGVLDLAAVSAGVSARCAELKRNSLEHKNSKKREVREESLRLQYRSLEDFTDARDNQARPAAPLVKAWNAGE</sequence>
<evidence type="ECO:0000313" key="3">
    <source>
        <dbReference type="Proteomes" id="UP000762676"/>
    </source>
</evidence>
<dbReference type="AlphaFoldDB" id="A0AAV4HRY2"/>
<feature type="compositionally biased region" description="Low complexity" evidence="1">
    <location>
        <begin position="996"/>
        <end position="1007"/>
    </location>
</feature>
<feature type="region of interest" description="Disordered" evidence="1">
    <location>
        <begin position="108"/>
        <end position="128"/>
    </location>
</feature>
<accession>A0AAV4HRY2</accession>
<feature type="region of interest" description="Disordered" evidence="1">
    <location>
        <begin position="994"/>
        <end position="1015"/>
    </location>
</feature>
<feature type="compositionally biased region" description="Low complexity" evidence="1">
    <location>
        <begin position="363"/>
        <end position="383"/>
    </location>
</feature>
<feature type="region of interest" description="Disordered" evidence="1">
    <location>
        <begin position="347"/>
        <end position="384"/>
    </location>
</feature>
<evidence type="ECO:0000313" key="2">
    <source>
        <dbReference type="EMBL" id="GFS00664.1"/>
    </source>
</evidence>
<feature type="compositionally biased region" description="Polar residues" evidence="1">
    <location>
        <begin position="351"/>
        <end position="362"/>
    </location>
</feature>
<name>A0AAV4HRY2_9GAST</name>
<comment type="caution">
    <text evidence="2">The sequence shown here is derived from an EMBL/GenBank/DDBJ whole genome shotgun (WGS) entry which is preliminary data.</text>
</comment>
<organism evidence="2 3">
    <name type="scientific">Elysia marginata</name>
    <dbReference type="NCBI Taxonomy" id="1093978"/>
    <lineage>
        <taxon>Eukaryota</taxon>
        <taxon>Metazoa</taxon>
        <taxon>Spiralia</taxon>
        <taxon>Lophotrochozoa</taxon>
        <taxon>Mollusca</taxon>
        <taxon>Gastropoda</taxon>
        <taxon>Heterobranchia</taxon>
        <taxon>Euthyneura</taxon>
        <taxon>Panpulmonata</taxon>
        <taxon>Sacoglossa</taxon>
        <taxon>Placobranchoidea</taxon>
        <taxon>Plakobranchidae</taxon>
        <taxon>Elysia</taxon>
    </lineage>
</organism>
<proteinExistence type="predicted"/>
<gene>
    <name evidence="2" type="ORF">ElyMa_004561000</name>
</gene>
<keyword evidence="3" id="KW-1185">Reference proteome</keyword>
<reference evidence="2 3" key="1">
    <citation type="journal article" date="2021" name="Elife">
        <title>Chloroplast acquisition without the gene transfer in kleptoplastic sea slugs, Plakobranchus ocellatus.</title>
        <authorList>
            <person name="Maeda T."/>
            <person name="Takahashi S."/>
            <person name="Yoshida T."/>
            <person name="Shimamura S."/>
            <person name="Takaki Y."/>
            <person name="Nagai Y."/>
            <person name="Toyoda A."/>
            <person name="Suzuki Y."/>
            <person name="Arimoto A."/>
            <person name="Ishii H."/>
            <person name="Satoh N."/>
            <person name="Nishiyama T."/>
            <person name="Hasebe M."/>
            <person name="Maruyama T."/>
            <person name="Minagawa J."/>
            <person name="Obokata J."/>
            <person name="Shigenobu S."/>
        </authorList>
    </citation>
    <scope>NUCLEOTIDE SEQUENCE [LARGE SCALE GENOMIC DNA]</scope>
</reference>
<feature type="region of interest" description="Disordered" evidence="1">
    <location>
        <begin position="267"/>
        <end position="287"/>
    </location>
</feature>
<feature type="compositionally biased region" description="Polar residues" evidence="1">
    <location>
        <begin position="727"/>
        <end position="743"/>
    </location>
</feature>
<dbReference type="Proteomes" id="UP000762676">
    <property type="component" value="Unassembled WGS sequence"/>
</dbReference>
<feature type="region of interest" description="Disordered" evidence="1">
    <location>
        <begin position="1078"/>
        <end position="1097"/>
    </location>
</feature>
<feature type="region of interest" description="Disordered" evidence="1">
    <location>
        <begin position="727"/>
        <end position="774"/>
    </location>
</feature>
<feature type="compositionally biased region" description="Basic and acidic residues" evidence="1">
    <location>
        <begin position="578"/>
        <end position="591"/>
    </location>
</feature>
<feature type="region of interest" description="Disordered" evidence="1">
    <location>
        <begin position="28"/>
        <end position="75"/>
    </location>
</feature>
<dbReference type="EMBL" id="BMAT01009184">
    <property type="protein sequence ID" value="GFS00664.1"/>
    <property type="molecule type" value="Genomic_DNA"/>
</dbReference>
<feature type="compositionally biased region" description="Polar residues" evidence="1">
    <location>
        <begin position="765"/>
        <end position="774"/>
    </location>
</feature>
<feature type="region of interest" description="Disordered" evidence="1">
    <location>
        <begin position="571"/>
        <end position="594"/>
    </location>
</feature>
<evidence type="ECO:0000256" key="1">
    <source>
        <dbReference type="SAM" id="MobiDB-lite"/>
    </source>
</evidence>
<protein>
    <submittedName>
        <fullName evidence="2">Uncharacterized protein</fullName>
    </submittedName>
</protein>